<evidence type="ECO:0000313" key="2">
    <source>
        <dbReference type="EMBL" id="TRW28746.1"/>
    </source>
</evidence>
<reference evidence="1" key="2">
    <citation type="submission" date="2018-07" db="EMBL/GenBank/DDBJ databases">
        <authorList>
            <person name="Quirk P.G."/>
            <person name="Krulwich T.A."/>
        </authorList>
    </citation>
    <scope>NUCLEOTIDE SEQUENCE</scope>
    <source>
        <strain evidence="1">CCRI-22567</strain>
    </source>
</reference>
<dbReference type="SUPFAM" id="SSF52540">
    <property type="entry name" value="P-loop containing nucleoside triphosphate hydrolases"/>
    <property type="match status" value="1"/>
</dbReference>
<sequence>MTKYEKIKELLYEQAEEDTLSHAYIFESSDLSVAKKLADGLSRKIFSVSDLSQVTDYHLITKDMMKIDTIRKISSEVPIAPYKDKKVYVFEDASEFNIPTQNAFLKTLEEPPEYVIFILIIKNSSLLLDTIRSRCIKVFFDEEVAVVCEREDISTLVRKLFDILIEKDRLKMIDFIDEIKAKKEDASDIISEIMDTARNIILAKESIKLLPDANKQNRYIHDIVGKFGYYELLSVIDIAEVAWKKLDANANFNMTVETMLFNMMEANK</sequence>
<accession>A0A371IP37</accession>
<dbReference type="EMBL" id="MBEW02000001">
    <property type="protein sequence ID" value="RDY22251.1"/>
    <property type="molecule type" value="Genomic_DNA"/>
</dbReference>
<name>A0A371IP37_9FIRM</name>
<dbReference type="GO" id="GO:0006261">
    <property type="term" value="P:DNA-templated DNA replication"/>
    <property type="evidence" value="ECO:0007669"/>
    <property type="project" value="TreeGrafter"/>
</dbReference>
<keyword evidence="3" id="KW-1185">Reference proteome</keyword>
<evidence type="ECO:0000313" key="4">
    <source>
        <dbReference type="Proteomes" id="UP000319424"/>
    </source>
</evidence>
<dbReference type="Proteomes" id="UP000319424">
    <property type="component" value="Unassembled WGS sequence"/>
</dbReference>
<comment type="caution">
    <text evidence="1">The sequence shown here is derived from an EMBL/GenBank/DDBJ whole genome shotgun (WGS) entry which is preliminary data.</text>
</comment>
<evidence type="ECO:0000313" key="3">
    <source>
        <dbReference type="Proteomes" id="UP000093352"/>
    </source>
</evidence>
<dbReference type="SUPFAM" id="SSF48019">
    <property type="entry name" value="post-AAA+ oligomerization domain-like"/>
    <property type="match status" value="1"/>
</dbReference>
<dbReference type="Proteomes" id="UP000093352">
    <property type="component" value="Unassembled WGS sequence"/>
</dbReference>
<proteinExistence type="predicted"/>
<dbReference type="Pfam" id="PF13177">
    <property type="entry name" value="DNA_pol3_delta2"/>
    <property type="match status" value="1"/>
</dbReference>
<dbReference type="EMBL" id="VJXW01000001">
    <property type="protein sequence ID" value="TRW28746.1"/>
    <property type="molecule type" value="Genomic_DNA"/>
</dbReference>
<dbReference type="PANTHER" id="PTHR11669">
    <property type="entry name" value="REPLICATION FACTOR C / DNA POLYMERASE III GAMMA-TAU SUBUNIT"/>
    <property type="match status" value="1"/>
</dbReference>
<dbReference type="PANTHER" id="PTHR11669:SF8">
    <property type="entry name" value="DNA POLYMERASE III SUBUNIT DELTA"/>
    <property type="match status" value="1"/>
</dbReference>
<dbReference type="Gene3D" id="3.40.50.300">
    <property type="entry name" value="P-loop containing nucleotide triphosphate hydrolases"/>
    <property type="match status" value="1"/>
</dbReference>
<gene>
    <name evidence="1" type="ORF">BBG48_000610</name>
    <name evidence="2" type="ORF">FL857_01300</name>
</gene>
<dbReference type="AlphaFoldDB" id="A0A371IP37"/>
<evidence type="ECO:0000313" key="1">
    <source>
        <dbReference type="EMBL" id="RDY22251.1"/>
    </source>
</evidence>
<dbReference type="Gene3D" id="1.20.272.10">
    <property type="match status" value="1"/>
</dbReference>
<dbReference type="InterPro" id="IPR027417">
    <property type="entry name" value="P-loop_NTPase"/>
</dbReference>
<dbReference type="GO" id="GO:0003677">
    <property type="term" value="F:DNA binding"/>
    <property type="evidence" value="ECO:0007669"/>
    <property type="project" value="InterPro"/>
</dbReference>
<dbReference type="InterPro" id="IPR008921">
    <property type="entry name" value="DNA_pol3_clamp-load_cplx_C"/>
</dbReference>
<dbReference type="RefSeq" id="WP_068911616.1">
    <property type="nucleotide sequence ID" value="NZ_MBEW02000001.1"/>
</dbReference>
<organism evidence="1 3">
    <name type="scientific">Criibacterium bergeronii</name>
    <dbReference type="NCBI Taxonomy" id="1871336"/>
    <lineage>
        <taxon>Bacteria</taxon>
        <taxon>Bacillati</taxon>
        <taxon>Bacillota</taxon>
        <taxon>Clostridia</taxon>
        <taxon>Peptostreptococcales</taxon>
        <taxon>Filifactoraceae</taxon>
        <taxon>Criibacterium</taxon>
    </lineage>
</organism>
<protein>
    <submittedName>
        <fullName evidence="1">DNA polymerase III subunit delta</fullName>
    </submittedName>
</protein>
<dbReference type="InterPro" id="IPR050238">
    <property type="entry name" value="DNA_Rep/Repair_Clamp_Loader"/>
</dbReference>
<reference evidence="2 4" key="3">
    <citation type="submission" date="2019-07" db="EMBL/GenBank/DDBJ databases">
        <title>Criibacterium bergeronii gen. nov., sp. nov. isolated from human clinical samples.</title>
        <authorList>
            <person name="Maheux A.F."/>
            <person name="Boudreau D.K."/>
            <person name="Berube E."/>
            <person name="Brodeur S."/>
            <person name="Bernard K.A."/>
            <person name="Abed J.Y."/>
            <person name="Ducrey E."/>
            <person name="Guay E.F."/>
            <person name="Raymond F."/>
            <person name="Corbeil J."/>
            <person name="Domingo M.-C."/>
            <person name="Roy P.H."/>
            <person name="Boissinot M."/>
            <person name="Tocheva E.I."/>
            <person name="Omar R.F."/>
        </authorList>
    </citation>
    <scope>NUCLEOTIDE SEQUENCE [LARGE SCALE GENOMIC DNA]</scope>
    <source>
        <strain evidence="2 4">CCRI-24246</strain>
    </source>
</reference>
<dbReference type="STRING" id="1871336.BBG48_00905"/>
<reference evidence="1 3" key="1">
    <citation type="journal article" date="2016" name="Genome Announc.">
        <title>Draft Genome Sequence of Criibacterium bergeronii gen. nov., sp. nov., Strain CCRI-22567T, Isolated from a Vaginal Sample from a Woman with Bacterial Vaginosis.</title>
        <authorList>
            <person name="Maheux A.F."/>
            <person name="Berube E."/>
            <person name="Boudreau D.K."/>
            <person name="Raymond F."/>
            <person name="Corbeil J."/>
            <person name="Roy P.H."/>
            <person name="Boissinot M."/>
            <person name="Omar R.F."/>
        </authorList>
    </citation>
    <scope>NUCLEOTIDE SEQUENCE [LARGE SCALE GENOMIC DNA]</scope>
    <source>
        <strain evidence="1 3">CCRI-22567</strain>
    </source>
</reference>
<dbReference type="OrthoDB" id="9810148at2"/>